<keyword evidence="2" id="KW-0175">Coiled coil</keyword>
<evidence type="ECO:0000256" key="1">
    <source>
        <dbReference type="ARBA" id="ARBA00022737"/>
    </source>
</evidence>
<dbReference type="EMBL" id="JAQQWI010000005">
    <property type="protein sequence ID" value="KAK8035873.1"/>
    <property type="molecule type" value="Genomic_DNA"/>
</dbReference>
<dbReference type="PANTHER" id="PTHR10039">
    <property type="entry name" value="AMELOGENIN"/>
    <property type="match status" value="1"/>
</dbReference>
<evidence type="ECO:0008006" key="8">
    <source>
        <dbReference type="Google" id="ProtNLM"/>
    </source>
</evidence>
<dbReference type="InterPro" id="IPR056693">
    <property type="entry name" value="DUF7791"/>
</dbReference>
<evidence type="ECO:0000256" key="3">
    <source>
        <dbReference type="SAM" id="MobiDB-lite"/>
    </source>
</evidence>
<evidence type="ECO:0000259" key="4">
    <source>
        <dbReference type="Pfam" id="PF24883"/>
    </source>
</evidence>
<dbReference type="Pfam" id="PF25053">
    <property type="entry name" value="DUF7791"/>
    <property type="match status" value="1"/>
</dbReference>
<feature type="compositionally biased region" description="Basic and acidic residues" evidence="3">
    <location>
        <begin position="1023"/>
        <end position="1035"/>
    </location>
</feature>
<evidence type="ECO:0000259" key="5">
    <source>
        <dbReference type="Pfam" id="PF25053"/>
    </source>
</evidence>
<accession>A0ABR1SNH1</accession>
<feature type="domain" description="DUF7791" evidence="5">
    <location>
        <begin position="540"/>
        <end position="668"/>
    </location>
</feature>
<comment type="caution">
    <text evidence="6">The sequence shown here is derived from an EMBL/GenBank/DDBJ whole genome shotgun (WGS) entry which is preliminary data.</text>
</comment>
<dbReference type="Pfam" id="PF24883">
    <property type="entry name" value="NPHP3_N"/>
    <property type="match status" value="1"/>
</dbReference>
<gene>
    <name evidence="6" type="ORF">PG991_001946</name>
</gene>
<evidence type="ECO:0000256" key="2">
    <source>
        <dbReference type="SAM" id="Coils"/>
    </source>
</evidence>
<keyword evidence="7" id="KW-1185">Reference proteome</keyword>
<feature type="coiled-coil region" evidence="2">
    <location>
        <begin position="172"/>
        <end position="232"/>
    </location>
</feature>
<keyword evidence="1" id="KW-0677">Repeat</keyword>
<dbReference type="Proteomes" id="UP001396898">
    <property type="component" value="Unassembled WGS sequence"/>
</dbReference>
<feature type="domain" description="Nephrocystin 3-like N-terminal" evidence="4">
    <location>
        <begin position="251"/>
        <end position="430"/>
    </location>
</feature>
<proteinExistence type="predicted"/>
<organism evidence="6 7">
    <name type="scientific">Apiospora marii</name>
    <dbReference type="NCBI Taxonomy" id="335849"/>
    <lineage>
        <taxon>Eukaryota</taxon>
        <taxon>Fungi</taxon>
        <taxon>Dikarya</taxon>
        <taxon>Ascomycota</taxon>
        <taxon>Pezizomycotina</taxon>
        <taxon>Sordariomycetes</taxon>
        <taxon>Xylariomycetidae</taxon>
        <taxon>Amphisphaeriales</taxon>
        <taxon>Apiosporaceae</taxon>
        <taxon>Apiospora</taxon>
    </lineage>
</organism>
<dbReference type="InterPro" id="IPR056884">
    <property type="entry name" value="NPHP3-like_N"/>
</dbReference>
<feature type="compositionally biased region" description="Polar residues" evidence="3">
    <location>
        <begin position="1007"/>
        <end position="1017"/>
    </location>
</feature>
<name>A0ABR1SNH1_9PEZI</name>
<sequence>MEALAILSLTGNVVQFVQFTYGLIHSTRRIYASASGASDRAEHLDYIHNQLKTQYTNISEDGRFEEVDPLSPLVDMARRSKEVGQQLLDMIDELKLKNVKPGKWWRSLGKALREARELDEVKELKIRIDDLQGAMVLYLCTTSRETIEKLARDTTLLKKENLIIHKERSEQLVKLSDDVQAVRLSIQELKLQALNGTTITEESNITLMTSTIQNLSLAARDLQKENAVLRSLNYSARTTRRETIPKAHEETFQWIFDRQSANETRTGFVEWLKHGNKPFWITGRPGSGKSTLMRFISGHSNTLGFLEKVAAPCKTFIVDHYFWSAGTVMQRSQEGLYRSILMQILANIPEMAHELPGVEEKSPSELETGRWDLDQLHAALDALATSDKISTIFGIFIDGIDEYDGDHVDICQALLRLSKSRKIKLCISSRPWNVFQDHFGQDKAAMLAVHDLTLKDIRVYATARLKEHYRWKALTARSHEAEVLISEISKKAHGVFLWVFLVTKLLREGLTNDDSIIDLRKRLRMIPADLESFFQHILDSVEPFYHDKMAGTLVMALTAAKPLDAELYAFGEGEFDDAEYATKQCVKVIDPHERESQIQTFSRRLNGRCKGLLEVGQDKNVNFLHRTVRDFLRTKQMDSFLRNKNRTRLEPHLSIFKAYLSCMKQTMFTDNVDKKAPGIFRGDFMSKLQAAFLYLGDEDTQMDQIESLLDETESATIAIFAAGQARLLPTLEPWSPIWSPRLLFREFILIHGPVHCLSRKLASSPKYFIDLDSPPLMFLLRYNVDSPSYGCEGPSPSKKVAAVKILLESGADPNQVFFDRDIKTMATPWTGYISRIVDSVIKRKPTNVDGSLEALIPLLMAFGASPNAMTQAPHAVTLGHKSVLIPAWLNLFFAVFTLEHGQQSVEHMYLEALTRTMEKGADFRSMTLPTPHLGSSAFSTITPWKKLIDLIREDILQQPSLQSQALVKLIQLSDPDILPWDDLMPVIRERHSKKSVRMIEEALAKRTSMQHSLSQPGMNKRGRNPEEPDMETREMKRSKRG</sequence>
<feature type="region of interest" description="Disordered" evidence="3">
    <location>
        <begin position="1004"/>
        <end position="1041"/>
    </location>
</feature>
<protein>
    <recommendedName>
        <fullName evidence="8">NACHT domain-containing protein</fullName>
    </recommendedName>
</protein>
<dbReference type="InterPro" id="IPR027417">
    <property type="entry name" value="P-loop_NTPase"/>
</dbReference>
<dbReference type="SUPFAM" id="SSF52540">
    <property type="entry name" value="P-loop containing nucleoside triphosphate hydrolases"/>
    <property type="match status" value="1"/>
</dbReference>
<reference evidence="6 7" key="1">
    <citation type="submission" date="2023-01" db="EMBL/GenBank/DDBJ databases">
        <title>Analysis of 21 Apiospora genomes using comparative genomics revels a genus with tremendous synthesis potential of carbohydrate active enzymes and secondary metabolites.</title>
        <authorList>
            <person name="Sorensen T."/>
        </authorList>
    </citation>
    <scope>NUCLEOTIDE SEQUENCE [LARGE SCALE GENOMIC DNA]</scope>
    <source>
        <strain evidence="6 7">CBS 20057</strain>
    </source>
</reference>
<evidence type="ECO:0000313" key="6">
    <source>
        <dbReference type="EMBL" id="KAK8035873.1"/>
    </source>
</evidence>
<evidence type="ECO:0000313" key="7">
    <source>
        <dbReference type="Proteomes" id="UP001396898"/>
    </source>
</evidence>
<dbReference type="Gene3D" id="3.40.50.300">
    <property type="entry name" value="P-loop containing nucleotide triphosphate hydrolases"/>
    <property type="match status" value="1"/>
</dbReference>
<dbReference type="PANTHER" id="PTHR10039:SF5">
    <property type="entry name" value="NACHT DOMAIN-CONTAINING PROTEIN"/>
    <property type="match status" value="1"/>
</dbReference>